<dbReference type="Gene3D" id="3.60.21.10">
    <property type="match status" value="1"/>
</dbReference>
<gene>
    <name evidence="2" type="ORF">LDLAKGPJ_00013</name>
</gene>
<dbReference type="GO" id="GO:0016787">
    <property type="term" value="F:hydrolase activity"/>
    <property type="evidence" value="ECO:0007669"/>
    <property type="project" value="InterPro"/>
</dbReference>
<evidence type="ECO:0000313" key="2">
    <source>
        <dbReference type="EMBL" id="WAE39437.1"/>
    </source>
</evidence>
<dbReference type="SUPFAM" id="SSF56300">
    <property type="entry name" value="Metallo-dependent phosphatases"/>
    <property type="match status" value="1"/>
</dbReference>
<organism evidence="2 3">
    <name type="scientific">Methanophagales virus GBV301</name>
    <dbReference type="NCBI Taxonomy" id="2999280"/>
    <lineage>
        <taxon>Viruses</taxon>
        <taxon>Duplodnaviria</taxon>
        <taxon>Heunggongvirae</taxon>
        <taxon>Uroviricota</taxon>
        <taxon>Caudoviricetes</taxon>
        <taxon>Nakonvirales</taxon>
        <taxon>Ekchuahviridae</taxon>
        <taxon>Kukulkanvirus</taxon>
        <taxon>Kukulkanvirus guaymasense</taxon>
    </lineage>
</organism>
<proteinExistence type="predicted"/>
<reference evidence="2 3" key="1">
    <citation type="submission" date="2022-10" db="EMBL/GenBank/DDBJ databases">
        <title>Evolutionary Diversification of Methanotrophic Ca. Methanophagales (ANME-1) and Their Expansive Virome.</title>
        <authorList>
            <person name="Laso-Perez R."/>
            <person name="Wu F."/>
            <person name="Cremiere A."/>
            <person name="Speth D.R."/>
            <person name="Magyar J.S."/>
            <person name="Krupovic M."/>
            <person name="Orphan V.J."/>
        </authorList>
    </citation>
    <scope>NUCLEOTIDE SEQUENCE [LARGE SCALE GENOMIC DNA]</scope>
</reference>
<dbReference type="InterPro" id="IPR029052">
    <property type="entry name" value="Metallo-depent_PP-like"/>
</dbReference>
<keyword evidence="3" id="KW-1185">Reference proteome</keyword>
<accession>A0A9E8V7I5</accession>
<evidence type="ECO:0000259" key="1">
    <source>
        <dbReference type="Pfam" id="PF00149"/>
    </source>
</evidence>
<dbReference type="EMBL" id="OP880252">
    <property type="protein sequence ID" value="WAE39437.1"/>
    <property type="molecule type" value="Genomic_DNA"/>
</dbReference>
<name>A0A9E8V7I5_9CAUD</name>
<protein>
    <recommendedName>
        <fullName evidence="1">Calcineurin-like phosphoesterase domain-containing protein</fullName>
    </recommendedName>
</protein>
<sequence length="212" mass="24196">MSRVVLNGDWHIGQGEIKPEQMKEIAKTHWRGAKVILMGDLIDAGLANGMQFENDLQPQAQLRWIRTITKEINVVAYCLGNHEYRIFNQVGLNVYEEYLGKPSHEITIDGVKFYFAHGRSTAMDIWGEHRKLLQFLDADVIALGHNHVLAKLDVLRENKRVTLLRTGSLARGLQYAVERSLPPTLLGWAEYDTRKKSARLMMVDSEGEVQEI</sequence>
<dbReference type="Pfam" id="PF00149">
    <property type="entry name" value="Metallophos"/>
    <property type="match status" value="1"/>
</dbReference>
<dbReference type="Proteomes" id="UP001156259">
    <property type="component" value="Segment"/>
</dbReference>
<evidence type="ECO:0000313" key="3">
    <source>
        <dbReference type="Proteomes" id="UP001156259"/>
    </source>
</evidence>
<dbReference type="InterPro" id="IPR004843">
    <property type="entry name" value="Calcineurin-like_PHP"/>
</dbReference>
<feature type="domain" description="Calcineurin-like phosphoesterase" evidence="1">
    <location>
        <begin position="3"/>
        <end position="148"/>
    </location>
</feature>